<dbReference type="PANTHER" id="PTHR22847:SF637">
    <property type="entry name" value="WD REPEAT DOMAIN 5B"/>
    <property type="match status" value="1"/>
</dbReference>
<reference evidence="5 6" key="1">
    <citation type="journal article" date="2015" name="Genome Biol. Evol.">
        <title>Phylogenomic analyses indicate that early fungi evolved digesting cell walls of algal ancestors of land plants.</title>
        <authorList>
            <person name="Chang Y."/>
            <person name="Wang S."/>
            <person name="Sekimoto S."/>
            <person name="Aerts A.L."/>
            <person name="Choi C."/>
            <person name="Clum A."/>
            <person name="LaButti K.M."/>
            <person name="Lindquist E.A."/>
            <person name="Yee Ngan C."/>
            <person name="Ohm R.A."/>
            <person name="Salamov A.A."/>
            <person name="Grigoriev I.V."/>
            <person name="Spatafora J.W."/>
            <person name="Berbee M.L."/>
        </authorList>
    </citation>
    <scope>NUCLEOTIDE SEQUENCE [LARGE SCALE GENOMIC DNA]</scope>
    <source>
        <strain evidence="5 6">JEL478</strain>
    </source>
</reference>
<dbReference type="InterPro" id="IPR015943">
    <property type="entry name" value="WD40/YVTN_repeat-like_dom_sf"/>
</dbReference>
<dbReference type="Proteomes" id="UP000070544">
    <property type="component" value="Unassembled WGS sequence"/>
</dbReference>
<evidence type="ECO:0000313" key="6">
    <source>
        <dbReference type="Proteomes" id="UP000070544"/>
    </source>
</evidence>
<keyword evidence="1 3" id="KW-0853">WD repeat</keyword>
<feature type="compositionally biased region" description="Polar residues" evidence="4">
    <location>
        <begin position="190"/>
        <end position="202"/>
    </location>
</feature>
<feature type="region of interest" description="Disordered" evidence="4">
    <location>
        <begin position="1"/>
        <end position="21"/>
    </location>
</feature>
<evidence type="ECO:0000313" key="5">
    <source>
        <dbReference type="EMBL" id="KXS17027.1"/>
    </source>
</evidence>
<evidence type="ECO:0000256" key="1">
    <source>
        <dbReference type="ARBA" id="ARBA00022574"/>
    </source>
</evidence>
<feature type="region of interest" description="Disordered" evidence="4">
    <location>
        <begin position="128"/>
        <end position="234"/>
    </location>
</feature>
<protein>
    <submittedName>
        <fullName evidence="5">WD40 repeat-like protein</fullName>
    </submittedName>
</protein>
<feature type="region of interest" description="Disordered" evidence="4">
    <location>
        <begin position="527"/>
        <end position="569"/>
    </location>
</feature>
<evidence type="ECO:0000256" key="4">
    <source>
        <dbReference type="SAM" id="MobiDB-lite"/>
    </source>
</evidence>
<dbReference type="SUPFAM" id="SSF50978">
    <property type="entry name" value="WD40 repeat-like"/>
    <property type="match status" value="1"/>
</dbReference>
<evidence type="ECO:0000256" key="2">
    <source>
        <dbReference type="ARBA" id="ARBA00022737"/>
    </source>
</evidence>
<dbReference type="OrthoDB" id="6363363at2759"/>
<dbReference type="GO" id="GO:1990234">
    <property type="term" value="C:transferase complex"/>
    <property type="evidence" value="ECO:0007669"/>
    <property type="project" value="UniProtKB-ARBA"/>
</dbReference>
<proteinExistence type="predicted"/>
<dbReference type="InterPro" id="IPR001680">
    <property type="entry name" value="WD40_rpt"/>
</dbReference>
<dbReference type="AlphaFoldDB" id="A0A139AJR5"/>
<accession>A0A139AJR5</accession>
<dbReference type="PROSITE" id="PS50082">
    <property type="entry name" value="WD_REPEATS_2"/>
    <property type="match status" value="1"/>
</dbReference>
<feature type="repeat" description="WD" evidence="3">
    <location>
        <begin position="316"/>
        <end position="358"/>
    </location>
</feature>
<keyword evidence="6" id="KW-1185">Reference proteome</keyword>
<dbReference type="SMART" id="SM00320">
    <property type="entry name" value="WD40"/>
    <property type="match status" value="3"/>
</dbReference>
<dbReference type="EMBL" id="KQ965749">
    <property type="protein sequence ID" value="KXS17027.1"/>
    <property type="molecule type" value="Genomic_DNA"/>
</dbReference>
<evidence type="ECO:0000256" key="3">
    <source>
        <dbReference type="PROSITE-ProRule" id="PRU00221"/>
    </source>
</evidence>
<dbReference type="PROSITE" id="PS00678">
    <property type="entry name" value="WD_REPEATS_1"/>
    <property type="match status" value="1"/>
</dbReference>
<name>A0A139AJR5_GONPJ</name>
<feature type="compositionally biased region" description="Polar residues" evidence="4">
    <location>
        <begin position="527"/>
        <end position="545"/>
    </location>
</feature>
<keyword evidence="2" id="KW-0677">Repeat</keyword>
<dbReference type="Gene3D" id="2.130.10.10">
    <property type="entry name" value="YVTN repeat-like/Quinoprotein amine dehydrogenase"/>
    <property type="match status" value="2"/>
</dbReference>
<dbReference type="InterPro" id="IPR019775">
    <property type="entry name" value="WD40_repeat_CS"/>
</dbReference>
<sequence length="643" mass="69062">MRSLLPGVLGDPGEDGDDESARRRWYEDNLIRLTHLAAHLSTSPGAAPAPSELKAWDWEKEISGFWDAVRKGGSGETFGDAVGWMVGGDGEGQLGDDVNDQSGDWPEWDLLTLSRVIAEVIRAVSERPARGAKEGVETLDEQSSPPVDEVEPIKVSVVPAPPTPKVDQYGTSGNGEERSKTPNAGKCVDSTPQASSKPPTNLSSARRPRTPPSTVRTQHHAPPPASDGRSAVSSVSFAEFDTSPLLPPAPSRPESAEFAFAGSCGPFVSAARVLDVAVRPDGSVISATCPADPHLDRTISIHLLTLPGPHLVRSLDTGTPRPVVALSFHPTNPTWLLTADMDHCVKLWDVDTGAVLRTWRKWHTRVVHRCGWVPHSEARAWTCSGDQSVKVWDATGDEGDEDVARVHGTEPFVGVVFSGQGVGQMMVVAMAYALRVYKVRTMGVLRTVVFGELRGSKTPITCISSHPVHDSFALVSCDNQVRLVELAGMTTLKVYNAREIGPGTRIEAHFSPCGAFIYAGSLDPRTLTQHTPGSQPSNTSPTYSQRYGLPRPTLSGPPESVLPPSETSQYHSPLGTGVFVWRVHTGKLERVEMMAMETGAGARVGVGACRWVAVQGDKEHVGARGGKKVLVSVGADRVLRVFR</sequence>
<dbReference type="Pfam" id="PF00400">
    <property type="entry name" value="WD40"/>
    <property type="match status" value="1"/>
</dbReference>
<organism evidence="5 6">
    <name type="scientific">Gonapodya prolifera (strain JEL478)</name>
    <name type="common">Monoblepharis prolifera</name>
    <dbReference type="NCBI Taxonomy" id="1344416"/>
    <lineage>
        <taxon>Eukaryota</taxon>
        <taxon>Fungi</taxon>
        <taxon>Fungi incertae sedis</taxon>
        <taxon>Chytridiomycota</taxon>
        <taxon>Chytridiomycota incertae sedis</taxon>
        <taxon>Monoblepharidomycetes</taxon>
        <taxon>Monoblepharidales</taxon>
        <taxon>Gonapodyaceae</taxon>
        <taxon>Gonapodya</taxon>
    </lineage>
</organism>
<dbReference type="PANTHER" id="PTHR22847">
    <property type="entry name" value="WD40 REPEAT PROTEIN"/>
    <property type="match status" value="1"/>
</dbReference>
<gene>
    <name evidence="5" type="ORF">M427DRAFT_269091</name>
</gene>
<dbReference type="InterPro" id="IPR036322">
    <property type="entry name" value="WD40_repeat_dom_sf"/>
</dbReference>
<dbReference type="STRING" id="1344416.A0A139AJR5"/>